<dbReference type="InterPro" id="IPR006046">
    <property type="entry name" value="Alpha_amylase"/>
</dbReference>
<feature type="domain" description="Alpha-amylase C-terminal" evidence="11">
    <location>
        <begin position="333"/>
        <end position="408"/>
    </location>
</feature>
<evidence type="ECO:0000256" key="10">
    <source>
        <dbReference type="SAM" id="MobiDB-lite"/>
    </source>
</evidence>
<dbReference type="EMBL" id="OBEJ01000001">
    <property type="protein sequence ID" value="SNZ04853.1"/>
    <property type="molecule type" value="Genomic_DNA"/>
</dbReference>
<proteinExistence type="inferred from homology"/>
<comment type="similarity">
    <text evidence="3">Belongs to the glycosyl hydrolase 13 family.</text>
</comment>
<feature type="domain" description="Glycosyl hydrolase family 13 catalytic" evidence="12">
    <location>
        <begin position="16"/>
        <end position="324"/>
    </location>
</feature>
<keyword evidence="9" id="KW-0326">Glycosidase</keyword>
<dbReference type="Proteomes" id="UP000219453">
    <property type="component" value="Unassembled WGS sequence"/>
</dbReference>
<organism evidence="13 14">
    <name type="scientific">Natronoarchaeum philippinense</name>
    <dbReference type="NCBI Taxonomy" id="558529"/>
    <lineage>
        <taxon>Archaea</taxon>
        <taxon>Methanobacteriati</taxon>
        <taxon>Methanobacteriota</taxon>
        <taxon>Stenosarchaea group</taxon>
        <taxon>Halobacteria</taxon>
        <taxon>Halobacteriales</taxon>
        <taxon>Natronoarchaeaceae</taxon>
    </lineage>
</organism>
<name>A0A285N7G2_NATPI</name>
<dbReference type="InterPro" id="IPR015237">
    <property type="entry name" value="Alpha-amylase_C_pro"/>
</dbReference>
<dbReference type="InterPro" id="IPR013780">
    <property type="entry name" value="Glyco_hydro_b"/>
</dbReference>
<evidence type="ECO:0000256" key="5">
    <source>
        <dbReference type="ARBA" id="ARBA00022723"/>
    </source>
</evidence>
<evidence type="ECO:0000256" key="6">
    <source>
        <dbReference type="ARBA" id="ARBA00022801"/>
    </source>
</evidence>
<dbReference type="GO" id="GO:0005975">
    <property type="term" value="P:carbohydrate metabolic process"/>
    <property type="evidence" value="ECO:0007669"/>
    <property type="project" value="InterPro"/>
</dbReference>
<dbReference type="InterPro" id="IPR013784">
    <property type="entry name" value="Carb-bd-like_fold"/>
</dbReference>
<dbReference type="Pfam" id="PF00128">
    <property type="entry name" value="Alpha-amylase"/>
    <property type="match status" value="1"/>
</dbReference>
<keyword evidence="8" id="KW-0119">Carbohydrate metabolism</keyword>
<dbReference type="SUPFAM" id="SSF49452">
    <property type="entry name" value="Starch-binding domain-like"/>
    <property type="match status" value="1"/>
</dbReference>
<evidence type="ECO:0000256" key="1">
    <source>
        <dbReference type="ARBA" id="ARBA00000548"/>
    </source>
</evidence>
<dbReference type="SUPFAM" id="SSF51011">
    <property type="entry name" value="Glycosyl hydrolase domain"/>
    <property type="match status" value="1"/>
</dbReference>
<evidence type="ECO:0000259" key="11">
    <source>
        <dbReference type="SMART" id="SM00632"/>
    </source>
</evidence>
<dbReference type="SMART" id="SM00642">
    <property type="entry name" value="Aamy"/>
    <property type="match status" value="1"/>
</dbReference>
<evidence type="ECO:0000256" key="8">
    <source>
        <dbReference type="ARBA" id="ARBA00023277"/>
    </source>
</evidence>
<keyword evidence="14" id="KW-1185">Reference proteome</keyword>
<dbReference type="Gene3D" id="2.60.40.10">
    <property type="entry name" value="Immunoglobulins"/>
    <property type="match status" value="1"/>
</dbReference>
<keyword evidence="6" id="KW-0378">Hydrolase</keyword>
<dbReference type="PRINTS" id="PR00110">
    <property type="entry name" value="ALPHAAMYLASE"/>
</dbReference>
<dbReference type="InterPro" id="IPR002044">
    <property type="entry name" value="CBM20"/>
</dbReference>
<dbReference type="GO" id="GO:2001070">
    <property type="term" value="F:starch binding"/>
    <property type="evidence" value="ECO:0007669"/>
    <property type="project" value="InterPro"/>
</dbReference>
<comment type="catalytic activity">
    <reaction evidence="1">
        <text>Endohydrolysis of (1-&gt;4)-alpha-D-glucosidic linkages in polysaccharides containing three or more (1-&gt;4)-alpha-linked D-glucose units.</text>
        <dbReference type="EC" id="3.2.1.1"/>
    </reaction>
</comment>
<protein>
    <recommendedName>
        <fullName evidence="4">alpha-amylase</fullName>
        <ecNumber evidence="4">3.2.1.1</ecNumber>
    </recommendedName>
</protein>
<dbReference type="Gene3D" id="2.60.40.1180">
    <property type="entry name" value="Golgi alpha-mannosidase II"/>
    <property type="match status" value="1"/>
</dbReference>
<evidence type="ECO:0000256" key="9">
    <source>
        <dbReference type="ARBA" id="ARBA00023295"/>
    </source>
</evidence>
<dbReference type="AlphaFoldDB" id="A0A285N7G2"/>
<evidence type="ECO:0000256" key="3">
    <source>
        <dbReference type="ARBA" id="ARBA00008061"/>
    </source>
</evidence>
<evidence type="ECO:0000256" key="4">
    <source>
        <dbReference type="ARBA" id="ARBA00012595"/>
    </source>
</evidence>
<dbReference type="SMART" id="SM00632">
    <property type="entry name" value="Aamy_C"/>
    <property type="match status" value="1"/>
</dbReference>
<dbReference type="Pfam" id="PF00686">
    <property type="entry name" value="CBM_20"/>
    <property type="match status" value="1"/>
</dbReference>
<dbReference type="Gene3D" id="3.20.20.80">
    <property type="entry name" value="Glycosidases"/>
    <property type="match status" value="1"/>
</dbReference>
<evidence type="ECO:0000313" key="13">
    <source>
        <dbReference type="EMBL" id="SNZ04853.1"/>
    </source>
</evidence>
<gene>
    <name evidence="13" type="ORF">SAMN06269185_0700</name>
</gene>
<dbReference type="InterPro" id="IPR017853">
    <property type="entry name" value="GH"/>
</dbReference>
<comment type="cofactor">
    <cofactor evidence="2">
        <name>Ca(2+)</name>
        <dbReference type="ChEBI" id="CHEBI:29108"/>
    </cofactor>
</comment>
<keyword evidence="7" id="KW-0106">Calcium</keyword>
<keyword evidence="5" id="KW-0479">Metal-binding</keyword>
<dbReference type="EC" id="3.2.1.1" evidence="4"/>
<dbReference type="Pfam" id="PF09154">
    <property type="entry name" value="Alpha-amy_C_pro"/>
    <property type="match status" value="1"/>
</dbReference>
<dbReference type="PANTHER" id="PTHR43447">
    <property type="entry name" value="ALPHA-AMYLASE"/>
    <property type="match status" value="1"/>
</dbReference>
<dbReference type="GO" id="GO:0004556">
    <property type="term" value="F:alpha-amylase activity"/>
    <property type="evidence" value="ECO:0007669"/>
    <property type="project" value="UniProtKB-EC"/>
</dbReference>
<sequence>MGSSLTGSAAADIGDSAVYQYYHTDWSTITNNLAAVADAGYDAIQVPPAQFSRVYKYERENDQFTYDVPLGYQPIDFTNFDSEFGTESEYQAMVDEAHNQGLDVIADAVMNHLAAGGDYFDRQVSIDDIPRFSNRDFHPQCDIDYSDPYSVENCWLVGLRDLDQDSSYVRGELYNYLQKYANLGVDGVRFDAAKHMPESFFSNYANQWADEFGLYKVGEVLDGSTSMNQQYADTGMSVTDYALFYTMKEDVFHSSGDMNALEGAGLVNQDPFSAMTFVSNHDSAPPEYERLAYAYILTYEGYPRVYNHRIGASDDEISTLLSLRRNVLSGGATTRYVDSELYVFERGDGLVVLNRGNSRRSEWVQTTQSSGTTLTDCTGSSSDTQVNSDGYVQVSAPAVGYAVYSTECPEGTGGGSGTNQITLQIQAPTEYGESVFFTGSTDELTNWGGGVQGTYVENGVWEVTIDDPGSFEWKTRRGPTDGTGDVWESGSNHSDADLSPTHNGWEDGYTG</sequence>
<dbReference type="SUPFAM" id="SSF51445">
    <property type="entry name" value="(Trans)glycosidases"/>
    <property type="match status" value="1"/>
</dbReference>
<accession>A0A285N7G2</accession>
<dbReference type="InterPro" id="IPR013783">
    <property type="entry name" value="Ig-like_fold"/>
</dbReference>
<evidence type="ECO:0000259" key="12">
    <source>
        <dbReference type="SMART" id="SM00642"/>
    </source>
</evidence>
<dbReference type="InterPro" id="IPR031319">
    <property type="entry name" value="A-amylase_C"/>
</dbReference>
<reference evidence="13 14" key="1">
    <citation type="submission" date="2017-09" db="EMBL/GenBank/DDBJ databases">
        <authorList>
            <person name="Ehlers B."/>
            <person name="Leendertz F.H."/>
        </authorList>
    </citation>
    <scope>NUCLEOTIDE SEQUENCE [LARGE SCALE GENOMIC DNA]</scope>
    <source>
        <strain evidence="13 14">DSM 27208</strain>
    </source>
</reference>
<feature type="region of interest" description="Disordered" evidence="10">
    <location>
        <begin position="471"/>
        <end position="511"/>
    </location>
</feature>
<evidence type="ECO:0000256" key="2">
    <source>
        <dbReference type="ARBA" id="ARBA00001913"/>
    </source>
</evidence>
<evidence type="ECO:0000313" key="14">
    <source>
        <dbReference type="Proteomes" id="UP000219453"/>
    </source>
</evidence>
<dbReference type="GO" id="GO:0046872">
    <property type="term" value="F:metal ion binding"/>
    <property type="evidence" value="ECO:0007669"/>
    <property type="project" value="UniProtKB-KW"/>
</dbReference>
<dbReference type="InterPro" id="IPR006047">
    <property type="entry name" value="GH13_cat_dom"/>
</dbReference>
<evidence type="ECO:0000256" key="7">
    <source>
        <dbReference type="ARBA" id="ARBA00022837"/>
    </source>
</evidence>